<feature type="domain" description="AP2/ERF" evidence="8">
    <location>
        <begin position="136"/>
        <end position="194"/>
    </location>
</feature>
<dbReference type="InterPro" id="IPR016177">
    <property type="entry name" value="DNA-bd_dom_sf"/>
</dbReference>
<dbReference type="GO" id="GO:0005634">
    <property type="term" value="C:nucleus"/>
    <property type="evidence" value="ECO:0007669"/>
    <property type="project" value="UniProtKB-SubCell"/>
</dbReference>
<dbReference type="SUPFAM" id="SSF54171">
    <property type="entry name" value="DNA-binding domain"/>
    <property type="match status" value="1"/>
</dbReference>
<dbReference type="GO" id="GO:0003677">
    <property type="term" value="F:DNA binding"/>
    <property type="evidence" value="ECO:0007669"/>
    <property type="project" value="UniProtKB-KW"/>
</dbReference>
<dbReference type="PRINTS" id="PR00367">
    <property type="entry name" value="ETHRSPELEMNT"/>
</dbReference>
<dbReference type="Pfam" id="PF00847">
    <property type="entry name" value="AP2"/>
    <property type="match status" value="1"/>
</dbReference>
<dbReference type="PANTHER" id="PTHR31190:SF102">
    <property type="entry name" value="AP2_ERF DOMAIN-CONTAINING PROTEIN"/>
    <property type="match status" value="1"/>
</dbReference>
<feature type="compositionally biased region" description="Basic and acidic residues" evidence="7">
    <location>
        <begin position="235"/>
        <end position="254"/>
    </location>
</feature>
<dbReference type="Proteomes" id="UP001634007">
    <property type="component" value="Unassembled WGS sequence"/>
</dbReference>
<keyword evidence="3" id="KW-0238">DNA-binding</keyword>
<sequence>MLQEIFSPFETDRFDTFKSSCEHLLGDDDGGIDATIYAPIHALTTASMCSRNSSFSNLLLEESWSELPLKVNDSEDMLVYGALCDALSSGWTMPSSLNRELDFEATTSDFNSFGLATKEKREMVECEVQLPVEKKHYRGVRRRPWGKYAAEMRDPKKNGARIWLGTYETPEDAALAYDRAAFKMRGSKAKLNFPHLIGLAEYDPVRVRSKRQSTKPSSPYMSSDDDSTTRTKRRREVDMNDKNEEEKERGRHGC</sequence>
<protein>
    <recommendedName>
        <fullName evidence="8">AP2/ERF domain-containing protein</fullName>
    </recommendedName>
</protein>
<dbReference type="FunFam" id="3.30.730.10:FF:000001">
    <property type="entry name" value="Ethylene-responsive transcription factor 2"/>
    <property type="match status" value="1"/>
</dbReference>
<dbReference type="Gene3D" id="3.30.730.10">
    <property type="entry name" value="AP2/ERF domain"/>
    <property type="match status" value="1"/>
</dbReference>
<evidence type="ECO:0000259" key="8">
    <source>
        <dbReference type="PROSITE" id="PS51032"/>
    </source>
</evidence>
<evidence type="ECO:0000313" key="10">
    <source>
        <dbReference type="Proteomes" id="UP001634007"/>
    </source>
</evidence>
<dbReference type="InterPro" id="IPR036955">
    <property type="entry name" value="AP2/ERF_dom_sf"/>
</dbReference>
<comment type="subcellular location">
    <subcellularLocation>
        <location evidence="1">Nucleus</location>
    </subcellularLocation>
</comment>
<comment type="similarity">
    <text evidence="6">Belongs to the AP2/ERF transcription factor family. ERF subfamily.</text>
</comment>
<evidence type="ECO:0000256" key="2">
    <source>
        <dbReference type="ARBA" id="ARBA00023015"/>
    </source>
</evidence>
<evidence type="ECO:0000256" key="7">
    <source>
        <dbReference type="SAM" id="MobiDB-lite"/>
    </source>
</evidence>
<dbReference type="EMBL" id="JBJKBG010000007">
    <property type="protein sequence ID" value="KAL3729501.1"/>
    <property type="molecule type" value="Genomic_DNA"/>
</dbReference>
<keyword evidence="5" id="KW-0539">Nucleus</keyword>
<keyword evidence="2" id="KW-0805">Transcription regulation</keyword>
<dbReference type="PROSITE" id="PS51032">
    <property type="entry name" value="AP2_ERF"/>
    <property type="match status" value="1"/>
</dbReference>
<evidence type="ECO:0000313" key="9">
    <source>
        <dbReference type="EMBL" id="KAL3729501.1"/>
    </source>
</evidence>
<reference evidence="9 10" key="1">
    <citation type="submission" date="2024-11" db="EMBL/GenBank/DDBJ databases">
        <title>Chromosome-level genome assembly of Eucalyptus globulus Labill. provides insights into its genome evolution.</title>
        <authorList>
            <person name="Li X."/>
        </authorList>
    </citation>
    <scope>NUCLEOTIDE SEQUENCE [LARGE SCALE GENOMIC DNA]</scope>
    <source>
        <strain evidence="9">CL2024</strain>
        <tissue evidence="9">Fresh tender leaves</tissue>
    </source>
</reference>
<evidence type="ECO:0000256" key="1">
    <source>
        <dbReference type="ARBA" id="ARBA00004123"/>
    </source>
</evidence>
<evidence type="ECO:0000256" key="3">
    <source>
        <dbReference type="ARBA" id="ARBA00023125"/>
    </source>
</evidence>
<dbReference type="PANTHER" id="PTHR31190">
    <property type="entry name" value="DNA-BINDING DOMAIN"/>
    <property type="match status" value="1"/>
</dbReference>
<proteinExistence type="inferred from homology"/>
<dbReference type="AlphaFoldDB" id="A0ABD3JUP1"/>
<gene>
    <name evidence="9" type="ORF">ACJRO7_026600</name>
</gene>
<evidence type="ECO:0000256" key="5">
    <source>
        <dbReference type="ARBA" id="ARBA00023242"/>
    </source>
</evidence>
<dbReference type="CDD" id="cd00018">
    <property type="entry name" value="AP2"/>
    <property type="match status" value="1"/>
</dbReference>
<dbReference type="InterPro" id="IPR001471">
    <property type="entry name" value="AP2/ERF_dom"/>
</dbReference>
<dbReference type="SMART" id="SM00380">
    <property type="entry name" value="AP2"/>
    <property type="match status" value="1"/>
</dbReference>
<evidence type="ECO:0000256" key="6">
    <source>
        <dbReference type="ARBA" id="ARBA00024343"/>
    </source>
</evidence>
<dbReference type="InterPro" id="IPR044808">
    <property type="entry name" value="ERF_plant"/>
</dbReference>
<name>A0ABD3JUP1_EUCGL</name>
<keyword evidence="4" id="KW-0804">Transcription</keyword>
<organism evidence="9 10">
    <name type="scientific">Eucalyptus globulus</name>
    <name type="common">Tasmanian blue gum</name>
    <dbReference type="NCBI Taxonomy" id="34317"/>
    <lineage>
        <taxon>Eukaryota</taxon>
        <taxon>Viridiplantae</taxon>
        <taxon>Streptophyta</taxon>
        <taxon>Embryophyta</taxon>
        <taxon>Tracheophyta</taxon>
        <taxon>Spermatophyta</taxon>
        <taxon>Magnoliopsida</taxon>
        <taxon>eudicotyledons</taxon>
        <taxon>Gunneridae</taxon>
        <taxon>Pentapetalae</taxon>
        <taxon>rosids</taxon>
        <taxon>malvids</taxon>
        <taxon>Myrtales</taxon>
        <taxon>Myrtaceae</taxon>
        <taxon>Myrtoideae</taxon>
        <taxon>Eucalypteae</taxon>
        <taxon>Eucalyptus</taxon>
    </lineage>
</organism>
<comment type="caution">
    <text evidence="9">The sequence shown here is derived from an EMBL/GenBank/DDBJ whole genome shotgun (WGS) entry which is preliminary data.</text>
</comment>
<evidence type="ECO:0000256" key="4">
    <source>
        <dbReference type="ARBA" id="ARBA00023163"/>
    </source>
</evidence>
<keyword evidence="10" id="KW-1185">Reference proteome</keyword>
<accession>A0ABD3JUP1</accession>
<feature type="region of interest" description="Disordered" evidence="7">
    <location>
        <begin position="206"/>
        <end position="254"/>
    </location>
</feature>